<keyword evidence="3" id="KW-0186">Copper</keyword>
<dbReference type="InterPro" id="IPR004302">
    <property type="entry name" value="Cellulose/chitin-bd_N"/>
</dbReference>
<dbReference type="InterPro" id="IPR052282">
    <property type="entry name" value="Starch-active_LPMO"/>
</dbReference>
<reference evidence="9" key="1">
    <citation type="journal article" date="2020" name="Stud. Mycol.">
        <title>101 Dothideomycetes genomes: a test case for predicting lifestyles and emergence of pathogens.</title>
        <authorList>
            <person name="Haridas S."/>
            <person name="Albert R."/>
            <person name="Binder M."/>
            <person name="Bloem J."/>
            <person name="Labutti K."/>
            <person name="Salamov A."/>
            <person name="Andreopoulos B."/>
            <person name="Baker S."/>
            <person name="Barry K."/>
            <person name="Bills G."/>
            <person name="Bluhm B."/>
            <person name="Cannon C."/>
            <person name="Castanera R."/>
            <person name="Culley D."/>
            <person name="Daum C."/>
            <person name="Ezra D."/>
            <person name="Gonzalez J."/>
            <person name="Henrissat B."/>
            <person name="Kuo A."/>
            <person name="Liang C."/>
            <person name="Lipzen A."/>
            <person name="Lutzoni F."/>
            <person name="Magnuson J."/>
            <person name="Mondo S."/>
            <person name="Nolan M."/>
            <person name="Ohm R."/>
            <person name="Pangilinan J."/>
            <person name="Park H.-J."/>
            <person name="Ramirez L."/>
            <person name="Alfaro M."/>
            <person name="Sun H."/>
            <person name="Tritt A."/>
            <person name="Yoshinaga Y."/>
            <person name="Zwiers L.-H."/>
            <person name="Turgeon B."/>
            <person name="Goodwin S."/>
            <person name="Spatafora J."/>
            <person name="Crous P."/>
            <person name="Grigoriev I."/>
        </authorList>
    </citation>
    <scope>NUCLEOTIDE SEQUENCE</scope>
    <source>
        <strain evidence="9">CBS 122367</strain>
    </source>
</reference>
<evidence type="ECO:0000313" key="9">
    <source>
        <dbReference type="EMBL" id="KAF2677181.1"/>
    </source>
</evidence>
<gene>
    <name evidence="9" type="ORF">K458DRAFT_424204</name>
</gene>
<dbReference type="Proteomes" id="UP000799291">
    <property type="component" value="Unassembled WGS sequence"/>
</dbReference>
<name>A0A6G1IGU9_9PLEO</name>
<evidence type="ECO:0000256" key="1">
    <source>
        <dbReference type="ARBA" id="ARBA00001973"/>
    </source>
</evidence>
<evidence type="ECO:0000256" key="5">
    <source>
        <dbReference type="ARBA" id="ARBA00023180"/>
    </source>
</evidence>
<evidence type="ECO:0000259" key="8">
    <source>
        <dbReference type="Pfam" id="PF03067"/>
    </source>
</evidence>
<feature type="region of interest" description="Disordered" evidence="7">
    <location>
        <begin position="179"/>
        <end position="232"/>
    </location>
</feature>
<protein>
    <recommendedName>
        <fullName evidence="8">Chitin-binding type-4 domain-containing protein</fullName>
    </recommendedName>
</protein>
<dbReference type="Pfam" id="PF03067">
    <property type="entry name" value="LPMO_10"/>
    <property type="match status" value="1"/>
</dbReference>
<dbReference type="GO" id="GO:0046872">
    <property type="term" value="F:metal ion binding"/>
    <property type="evidence" value="ECO:0007669"/>
    <property type="project" value="UniProtKB-KW"/>
</dbReference>
<evidence type="ECO:0000313" key="10">
    <source>
        <dbReference type="Proteomes" id="UP000799291"/>
    </source>
</evidence>
<evidence type="ECO:0000256" key="2">
    <source>
        <dbReference type="ARBA" id="ARBA00022723"/>
    </source>
</evidence>
<evidence type="ECO:0000256" key="7">
    <source>
        <dbReference type="SAM" id="MobiDB-lite"/>
    </source>
</evidence>
<evidence type="ECO:0000256" key="4">
    <source>
        <dbReference type="ARBA" id="ARBA00023157"/>
    </source>
</evidence>
<feature type="domain" description="Chitin-binding type-4" evidence="8">
    <location>
        <begin position="8"/>
        <end position="175"/>
    </location>
</feature>
<evidence type="ECO:0000256" key="6">
    <source>
        <dbReference type="ARBA" id="ARBA00034311"/>
    </source>
</evidence>
<dbReference type="PANTHER" id="PTHR36575:SF2">
    <property type="entry name" value="CHITIN-BINDING TYPE-4 DOMAIN-CONTAINING PROTEIN-RELATED"/>
    <property type="match status" value="1"/>
</dbReference>
<dbReference type="EMBL" id="MU005625">
    <property type="protein sequence ID" value="KAF2677181.1"/>
    <property type="molecule type" value="Genomic_DNA"/>
</dbReference>
<comment type="cofactor">
    <cofactor evidence="1">
        <name>Cu(2+)</name>
        <dbReference type="ChEBI" id="CHEBI:29036"/>
    </cofactor>
</comment>
<organism evidence="9 10">
    <name type="scientific">Lentithecium fluviatile CBS 122367</name>
    <dbReference type="NCBI Taxonomy" id="1168545"/>
    <lineage>
        <taxon>Eukaryota</taxon>
        <taxon>Fungi</taxon>
        <taxon>Dikarya</taxon>
        <taxon>Ascomycota</taxon>
        <taxon>Pezizomycotina</taxon>
        <taxon>Dothideomycetes</taxon>
        <taxon>Pleosporomycetidae</taxon>
        <taxon>Pleosporales</taxon>
        <taxon>Massarineae</taxon>
        <taxon>Lentitheciaceae</taxon>
        <taxon>Lentithecium</taxon>
    </lineage>
</organism>
<dbReference type="Gene3D" id="2.70.50.70">
    <property type="match status" value="1"/>
</dbReference>
<keyword evidence="5" id="KW-0325">Glycoprotein</keyword>
<keyword evidence="4" id="KW-1015">Disulfide bond</keyword>
<keyword evidence="10" id="KW-1185">Reference proteome</keyword>
<sequence>MASTVAGHGYLVSPQPRMPGDAMKAACGQTIYNMFNSDINGNPQGALQNPGSDYDAAECGIWMCKGMQFDDNKANIQALTAGQTLKMEANIAAPHTGVANVSIVDLASGSVIGEPLKEWSVYASTATGVTADQKNFEVTIPSDLGSQCATEGACVLKWWWDSREVDQTYMACVDITVGGSGSGSSPSSTAATSSTAAASSTVAPTTAAATPTTTPVADVQTSTAAAPSATSTTGTECAALPEKFTVQQLIAYLRG</sequence>
<proteinExistence type="inferred from homology"/>
<evidence type="ECO:0000256" key="3">
    <source>
        <dbReference type="ARBA" id="ARBA00023008"/>
    </source>
</evidence>
<dbReference type="OrthoDB" id="120613at2759"/>
<keyword evidence="2" id="KW-0479">Metal-binding</keyword>
<comment type="similarity">
    <text evidence="6">Belongs to the polysaccharide monooxygenase AA13 family.</text>
</comment>
<dbReference type="PANTHER" id="PTHR36575">
    <property type="entry name" value="BINDING PROTEIN, PUTATIVE (AFU_ORTHOLOGUE AFUA_1G14430)-RELATED"/>
    <property type="match status" value="1"/>
</dbReference>
<feature type="compositionally biased region" description="Low complexity" evidence="7">
    <location>
        <begin position="183"/>
        <end position="232"/>
    </location>
</feature>
<accession>A0A6G1IGU9</accession>
<dbReference type="AlphaFoldDB" id="A0A6G1IGU9"/>